<feature type="compositionally biased region" description="Polar residues" evidence="1">
    <location>
        <begin position="94"/>
        <end position="105"/>
    </location>
</feature>
<protein>
    <submittedName>
        <fullName evidence="2">Uncharacterized protein</fullName>
    </submittedName>
</protein>
<sequence>MQAQPLTDLNPSTSDFLPQQQMDACGSGISDINKEEESKLMDYLNSMPPLLNNEQLQDIPPNDHLGDDQHLLLHSNSPLTTTPPPTSNNNTLPQQQMEDSLSPSPNWDLLNDADFPNMADFDSDNDDLSNFFDFDLPPPTAPLE</sequence>
<comment type="caution">
    <text evidence="2">The sequence shown here is derived from an EMBL/GenBank/DDBJ whole genome shotgun (WGS) entry which is preliminary data.</text>
</comment>
<feature type="compositionally biased region" description="Polar residues" evidence="1">
    <location>
        <begin position="1"/>
        <end position="22"/>
    </location>
</feature>
<keyword evidence="3" id="KW-1185">Reference proteome</keyword>
<gene>
    <name evidence="2" type="ORF">RIF29_30857</name>
</gene>
<reference evidence="2 3" key="1">
    <citation type="submission" date="2024-01" db="EMBL/GenBank/DDBJ databases">
        <title>The genomes of 5 underutilized Papilionoideae crops provide insights into root nodulation and disease resistanc.</title>
        <authorList>
            <person name="Yuan L."/>
        </authorList>
    </citation>
    <scope>NUCLEOTIDE SEQUENCE [LARGE SCALE GENOMIC DNA]</scope>
    <source>
        <strain evidence="2">ZHUSHIDOU_FW_LH</strain>
        <tissue evidence="2">Leaf</tissue>
    </source>
</reference>
<dbReference type="AlphaFoldDB" id="A0AAN9HWW9"/>
<proteinExistence type="predicted"/>
<evidence type="ECO:0000256" key="1">
    <source>
        <dbReference type="SAM" id="MobiDB-lite"/>
    </source>
</evidence>
<evidence type="ECO:0000313" key="3">
    <source>
        <dbReference type="Proteomes" id="UP001372338"/>
    </source>
</evidence>
<dbReference type="Proteomes" id="UP001372338">
    <property type="component" value="Unassembled WGS sequence"/>
</dbReference>
<accession>A0AAN9HWW9</accession>
<dbReference type="EMBL" id="JAYWIO010000006">
    <property type="protein sequence ID" value="KAK7257122.1"/>
    <property type="molecule type" value="Genomic_DNA"/>
</dbReference>
<organism evidence="2 3">
    <name type="scientific">Crotalaria pallida</name>
    <name type="common">Smooth rattlebox</name>
    <name type="synonym">Crotalaria striata</name>
    <dbReference type="NCBI Taxonomy" id="3830"/>
    <lineage>
        <taxon>Eukaryota</taxon>
        <taxon>Viridiplantae</taxon>
        <taxon>Streptophyta</taxon>
        <taxon>Embryophyta</taxon>
        <taxon>Tracheophyta</taxon>
        <taxon>Spermatophyta</taxon>
        <taxon>Magnoliopsida</taxon>
        <taxon>eudicotyledons</taxon>
        <taxon>Gunneridae</taxon>
        <taxon>Pentapetalae</taxon>
        <taxon>rosids</taxon>
        <taxon>fabids</taxon>
        <taxon>Fabales</taxon>
        <taxon>Fabaceae</taxon>
        <taxon>Papilionoideae</taxon>
        <taxon>50 kb inversion clade</taxon>
        <taxon>genistoids sensu lato</taxon>
        <taxon>core genistoids</taxon>
        <taxon>Crotalarieae</taxon>
        <taxon>Crotalaria</taxon>
    </lineage>
</organism>
<name>A0AAN9HWW9_CROPI</name>
<feature type="region of interest" description="Disordered" evidence="1">
    <location>
        <begin position="1"/>
        <end position="30"/>
    </location>
</feature>
<feature type="region of interest" description="Disordered" evidence="1">
    <location>
        <begin position="44"/>
        <end position="144"/>
    </location>
</feature>
<evidence type="ECO:0000313" key="2">
    <source>
        <dbReference type="EMBL" id="KAK7257122.1"/>
    </source>
</evidence>